<organism evidence="2 3">
    <name type="scientific">Actibacterium lipolyticum</name>
    <dbReference type="NCBI Taxonomy" id="1524263"/>
    <lineage>
        <taxon>Bacteria</taxon>
        <taxon>Pseudomonadati</taxon>
        <taxon>Pseudomonadota</taxon>
        <taxon>Alphaproteobacteria</taxon>
        <taxon>Rhodobacterales</taxon>
        <taxon>Roseobacteraceae</taxon>
        <taxon>Actibacterium</taxon>
    </lineage>
</organism>
<sequence>MPSDTSIPQPLEAPLPKVLNSKLAFTFFLVIAAIVLWGLSFATWGVPGLYLPAVAAVPVIFALLLLITRG</sequence>
<dbReference type="OrthoDB" id="8479738at2"/>
<dbReference type="RefSeq" id="WP_093967427.1">
    <property type="nucleotide sequence ID" value="NZ_FXYE01000002.1"/>
</dbReference>
<evidence type="ECO:0000313" key="2">
    <source>
        <dbReference type="EMBL" id="SMX43242.1"/>
    </source>
</evidence>
<name>A0A238KMA6_9RHOB</name>
<evidence type="ECO:0000313" key="3">
    <source>
        <dbReference type="Proteomes" id="UP000202922"/>
    </source>
</evidence>
<keyword evidence="1" id="KW-1133">Transmembrane helix</keyword>
<gene>
    <name evidence="2" type="ORF">COL8621_02251</name>
</gene>
<feature type="transmembrane region" description="Helical" evidence="1">
    <location>
        <begin position="23"/>
        <end position="43"/>
    </location>
</feature>
<dbReference type="EMBL" id="FXYE01000002">
    <property type="protein sequence ID" value="SMX43242.1"/>
    <property type="molecule type" value="Genomic_DNA"/>
</dbReference>
<keyword evidence="1" id="KW-0472">Membrane</keyword>
<protein>
    <submittedName>
        <fullName evidence="2">Uncharacterized protein</fullName>
    </submittedName>
</protein>
<feature type="transmembrane region" description="Helical" evidence="1">
    <location>
        <begin position="49"/>
        <end position="67"/>
    </location>
</feature>
<evidence type="ECO:0000256" key="1">
    <source>
        <dbReference type="SAM" id="Phobius"/>
    </source>
</evidence>
<dbReference type="AlphaFoldDB" id="A0A238KMA6"/>
<keyword evidence="1" id="KW-0812">Transmembrane</keyword>
<reference evidence="3" key="1">
    <citation type="submission" date="2017-05" db="EMBL/GenBank/DDBJ databases">
        <authorList>
            <person name="Rodrigo-Torres L."/>
            <person name="Arahal R. D."/>
            <person name="Lucena T."/>
        </authorList>
    </citation>
    <scope>NUCLEOTIDE SEQUENCE [LARGE SCALE GENOMIC DNA]</scope>
    <source>
        <strain evidence="3">CECT 8621</strain>
    </source>
</reference>
<keyword evidence="3" id="KW-1185">Reference proteome</keyword>
<proteinExistence type="predicted"/>
<dbReference type="Proteomes" id="UP000202922">
    <property type="component" value="Unassembled WGS sequence"/>
</dbReference>
<accession>A0A238KMA6</accession>